<gene>
    <name evidence="3" type="ORF">K460DRAFT_432086</name>
</gene>
<keyword evidence="2" id="KW-0812">Transmembrane</keyword>
<dbReference type="EMBL" id="ML976617">
    <property type="protein sequence ID" value="KAF1842698.1"/>
    <property type="molecule type" value="Genomic_DNA"/>
</dbReference>
<evidence type="ECO:0000256" key="2">
    <source>
        <dbReference type="SAM" id="Phobius"/>
    </source>
</evidence>
<evidence type="ECO:0000313" key="3">
    <source>
        <dbReference type="EMBL" id="KAF1842698.1"/>
    </source>
</evidence>
<sequence>MPPELFAIMSICIMALTFLLLFYLTDPFPGMKQEIVSLKHDNKALGQENEALKHMNEALEQGNEALRAENQTAMSEQIKLLTEKLNLKTTNNALAAEKKVILADMRRQIASKDDEGYDMQMHIENKARELHEMTIGWDMSKAALNAMQNELDDKAGKLEEHVAALHDKELQLESWRTNTAGTVHALQTQIDDIDQKNWDLCRELETQNDAIKTMKFEHDTSMSSLLGVLESRQRDIDAVRDDNTELRHDNDVLEQGLMGLVEECEELHDWQAALIERTRVGQVYEMEGLNLLSETGNGAEAGWASEGEMEDLMMGYIELPEDGEV</sequence>
<keyword evidence="1" id="KW-0175">Coiled coil</keyword>
<dbReference type="AlphaFoldDB" id="A0A9P4GBC7"/>
<comment type="caution">
    <text evidence="3">The sequence shown here is derived from an EMBL/GenBank/DDBJ whole genome shotgun (WGS) entry which is preliminary data.</text>
</comment>
<feature type="coiled-coil region" evidence="1">
    <location>
        <begin position="42"/>
        <end position="76"/>
    </location>
</feature>
<name>A0A9P4GBC7_9PLEO</name>
<reference evidence="3" key="1">
    <citation type="submission" date="2020-01" db="EMBL/GenBank/DDBJ databases">
        <authorList>
            <consortium name="DOE Joint Genome Institute"/>
            <person name="Haridas S."/>
            <person name="Albert R."/>
            <person name="Binder M."/>
            <person name="Bloem J."/>
            <person name="Labutti K."/>
            <person name="Salamov A."/>
            <person name="Andreopoulos B."/>
            <person name="Baker S.E."/>
            <person name="Barry K."/>
            <person name="Bills G."/>
            <person name="Bluhm B.H."/>
            <person name="Cannon C."/>
            <person name="Castanera R."/>
            <person name="Culley D.E."/>
            <person name="Daum C."/>
            <person name="Ezra D."/>
            <person name="Gonzalez J.B."/>
            <person name="Henrissat B."/>
            <person name="Kuo A."/>
            <person name="Liang C."/>
            <person name="Lipzen A."/>
            <person name="Lutzoni F."/>
            <person name="Magnuson J."/>
            <person name="Mondo S."/>
            <person name="Nolan M."/>
            <person name="Ohm R."/>
            <person name="Pangilinan J."/>
            <person name="Park H.-J."/>
            <person name="Ramirez L."/>
            <person name="Alfaro M."/>
            <person name="Sun H."/>
            <person name="Tritt A."/>
            <person name="Yoshinaga Y."/>
            <person name="Zwiers L.-H."/>
            <person name="Turgeon B.G."/>
            <person name="Goodwin S.B."/>
            <person name="Spatafora J.W."/>
            <person name="Crous P.W."/>
            <person name="Grigoriev I.V."/>
        </authorList>
    </citation>
    <scope>NUCLEOTIDE SEQUENCE</scope>
    <source>
        <strain evidence="3">CBS 394.84</strain>
    </source>
</reference>
<evidence type="ECO:0000313" key="4">
    <source>
        <dbReference type="Proteomes" id="UP000800039"/>
    </source>
</evidence>
<feature type="transmembrane region" description="Helical" evidence="2">
    <location>
        <begin position="6"/>
        <end position="24"/>
    </location>
</feature>
<dbReference type="OrthoDB" id="3800457at2759"/>
<dbReference type="GeneID" id="63855604"/>
<dbReference type="Proteomes" id="UP000800039">
    <property type="component" value="Unassembled WGS sequence"/>
</dbReference>
<protein>
    <submittedName>
        <fullName evidence="3">Uncharacterized protein</fullName>
    </submittedName>
</protein>
<dbReference type="RefSeq" id="XP_040785261.1">
    <property type="nucleotide sequence ID" value="XM_040938349.1"/>
</dbReference>
<organism evidence="3 4">
    <name type="scientific">Cucurbitaria berberidis CBS 394.84</name>
    <dbReference type="NCBI Taxonomy" id="1168544"/>
    <lineage>
        <taxon>Eukaryota</taxon>
        <taxon>Fungi</taxon>
        <taxon>Dikarya</taxon>
        <taxon>Ascomycota</taxon>
        <taxon>Pezizomycotina</taxon>
        <taxon>Dothideomycetes</taxon>
        <taxon>Pleosporomycetidae</taxon>
        <taxon>Pleosporales</taxon>
        <taxon>Pleosporineae</taxon>
        <taxon>Cucurbitariaceae</taxon>
        <taxon>Cucurbitaria</taxon>
    </lineage>
</organism>
<proteinExistence type="predicted"/>
<keyword evidence="2" id="KW-0472">Membrane</keyword>
<evidence type="ECO:0000256" key="1">
    <source>
        <dbReference type="SAM" id="Coils"/>
    </source>
</evidence>
<keyword evidence="2" id="KW-1133">Transmembrane helix</keyword>
<accession>A0A9P4GBC7</accession>
<keyword evidence="4" id="KW-1185">Reference proteome</keyword>